<dbReference type="AlphaFoldDB" id="A0A6J7SGH6"/>
<protein>
    <submittedName>
        <fullName evidence="1">Unannotated protein</fullName>
    </submittedName>
</protein>
<proteinExistence type="predicted"/>
<name>A0A6J7SGH6_9ZZZZ</name>
<evidence type="ECO:0000313" key="1">
    <source>
        <dbReference type="EMBL" id="CAB5039942.1"/>
    </source>
</evidence>
<dbReference type="EMBL" id="CAFBPU010000071">
    <property type="protein sequence ID" value="CAB5039942.1"/>
    <property type="molecule type" value="Genomic_DNA"/>
</dbReference>
<gene>
    <name evidence="1" type="ORF">UFOPK4150_02254</name>
</gene>
<reference evidence="1" key="1">
    <citation type="submission" date="2020-05" db="EMBL/GenBank/DDBJ databases">
        <authorList>
            <person name="Chiriac C."/>
            <person name="Salcher M."/>
            <person name="Ghai R."/>
            <person name="Kavagutti S V."/>
        </authorList>
    </citation>
    <scope>NUCLEOTIDE SEQUENCE</scope>
</reference>
<sequence>MNRELPHDCLPRTCRCRDKDPGTLLERPAGLDLEFVELKVIEPAEFMEC</sequence>
<accession>A0A6J7SGH6</accession>
<organism evidence="1">
    <name type="scientific">freshwater metagenome</name>
    <dbReference type="NCBI Taxonomy" id="449393"/>
    <lineage>
        <taxon>unclassified sequences</taxon>
        <taxon>metagenomes</taxon>
        <taxon>ecological metagenomes</taxon>
    </lineage>
</organism>